<dbReference type="Proteomes" id="UP000231449">
    <property type="component" value="Unassembled WGS sequence"/>
</dbReference>
<dbReference type="EMBL" id="PEUT01000020">
    <property type="protein sequence ID" value="PIV13834.1"/>
    <property type="molecule type" value="Genomic_DNA"/>
</dbReference>
<evidence type="ECO:0000313" key="8">
    <source>
        <dbReference type="EMBL" id="PJB03754.1"/>
    </source>
</evidence>
<dbReference type="EMBL" id="PCUF01000011">
    <property type="protein sequence ID" value="PIN66643.1"/>
    <property type="molecule type" value="Genomic_DNA"/>
</dbReference>
<dbReference type="EMBL" id="PFIH01000026">
    <property type="protein sequence ID" value="PIX28132.1"/>
    <property type="molecule type" value="Genomic_DNA"/>
</dbReference>
<dbReference type="Proteomes" id="UP000228989">
    <property type="component" value="Unassembled WGS sequence"/>
</dbReference>
<proteinExistence type="predicted"/>
<accession>A0A2H9MN68</accession>
<dbReference type="Proteomes" id="UP000230713">
    <property type="component" value="Unassembled WGS sequence"/>
</dbReference>
<dbReference type="EMBL" id="PFSX01000025">
    <property type="protein sequence ID" value="PJC01544.1"/>
    <property type="molecule type" value="Genomic_DNA"/>
</dbReference>
<gene>
    <name evidence="9" type="ORF">CO072_00925</name>
    <name evidence="8" type="ORF">CO124_01860</name>
    <name evidence="4" type="ORF">COS22_01085</name>
    <name evidence="3" type="ORF">COS45_00750</name>
    <name evidence="5" type="ORF">COW47_00210</name>
    <name evidence="2" type="ORF">COW69_01150</name>
    <name evidence="7" type="ORF">COY63_02475</name>
    <name evidence="6" type="ORF">COZ66_01155</name>
</gene>
<dbReference type="Proteomes" id="UP000230477">
    <property type="component" value="Unassembled WGS sequence"/>
</dbReference>
<reference evidence="2 12" key="2">
    <citation type="submission" date="2017-09" db="EMBL/GenBank/DDBJ databases">
        <title>Depth-based differentiation of microbial function through sediment-hosted aquifers and enrichment of novel symbionts in the deep terrestrial subsurface.</title>
        <authorList>
            <person name="Probst A.J."/>
            <person name="Ladd B."/>
            <person name="Jarett J.K."/>
            <person name="Geller-Mcgrath D.E."/>
            <person name="Sieber C.M."/>
            <person name="Emerson J.B."/>
            <person name="Anantharaman K."/>
            <person name="Thomas B.C."/>
            <person name="Malmstrom R."/>
            <person name="Stieglmeier M."/>
            <person name="Klingl A."/>
            <person name="Woyke T."/>
            <person name="Ryan C.M."/>
            <person name="Banfield J.F."/>
        </authorList>
    </citation>
    <scope>NUCLEOTIDE SEQUENCE [LARGE SCALE GENOMIC DNA]</scope>
    <source>
        <strain evidence="4">CG02_land_8_20_14_3_00_31_209</strain>
        <strain evidence="3">CG03_land_8_20_14_0_80_31_114</strain>
        <strain evidence="5">CG17_big_fil_post_rev_8_21_14_2_50_31_73</strain>
        <strain evidence="2">CG18_big_fil_WC_8_21_14_2_50_31_19</strain>
        <strain evidence="7">CG_4_10_14_0_8_um_filter_31_133</strain>
        <strain evidence="6">CG_4_8_14_3_um_filter</strain>
        <strain evidence="9">CG_4_9_14_0_8_um_filter_31_21</strain>
        <strain evidence="8">CG_4_9_14_3_um_filter_31_125</strain>
    </source>
</reference>
<dbReference type="Proteomes" id="UP000228888">
    <property type="component" value="Unassembled WGS sequence"/>
</dbReference>
<feature type="transmembrane region" description="Helical" evidence="1">
    <location>
        <begin position="15"/>
        <end position="37"/>
    </location>
</feature>
<evidence type="ECO:0000313" key="12">
    <source>
        <dbReference type="Proteomes" id="UP000229789"/>
    </source>
</evidence>
<protein>
    <submittedName>
        <fullName evidence="2">Uncharacterized protein</fullName>
    </submittedName>
</protein>
<keyword evidence="1" id="KW-0472">Membrane</keyword>
<evidence type="ECO:0000313" key="5">
    <source>
        <dbReference type="EMBL" id="PIV89899.1"/>
    </source>
</evidence>
<dbReference type="AlphaFoldDB" id="A0A2G9LJB9"/>
<organism evidence="2 12">
    <name type="scientific">Huberarchaeum crystalense</name>
    <dbReference type="NCBI Taxonomy" id="2014257"/>
    <lineage>
        <taxon>Archaea</taxon>
        <taxon>Candidatus Huberarchaeota</taxon>
        <taxon>Candidatus Huberarchaeia</taxon>
        <taxon>Candidatus Huberarchaeales</taxon>
        <taxon>Candidatus Huberarchaeaceae</taxon>
        <taxon>Candidatus Huberarchaeum</taxon>
    </lineage>
</organism>
<accession>A0A2G9LJB9</accession>
<accession>A0A2H9QS17</accession>
<dbReference type="EMBL" id="PETW01000021">
    <property type="protein sequence ID" value="PIV46493.1"/>
    <property type="molecule type" value="Genomic_DNA"/>
</dbReference>
<evidence type="ECO:0000313" key="7">
    <source>
        <dbReference type="EMBL" id="PIY99643.1"/>
    </source>
</evidence>
<accession>A0A2H9N3Z5</accession>
<dbReference type="EMBL" id="PFUW01000032">
    <property type="protein sequence ID" value="PJB03754.1"/>
    <property type="molecule type" value="Genomic_DNA"/>
</dbReference>
<evidence type="ECO:0000313" key="3">
    <source>
        <dbReference type="EMBL" id="PIV13834.1"/>
    </source>
</evidence>
<dbReference type="EMBL" id="PFFF01000003">
    <property type="protein sequence ID" value="PIV89899.1"/>
    <property type="molecule type" value="Genomic_DNA"/>
</dbReference>
<evidence type="ECO:0000313" key="2">
    <source>
        <dbReference type="EMBL" id="PIN66643.1"/>
    </source>
</evidence>
<sequence length="170" mass="19130">MRFKLNHRGDIGSPFAIIGAIILLMALMGIIAAEMMLMDHQEKEIKIIQKTTKSIAQPTLIVALQSTYNGEPFSTTFADYYCQFHKGSAQRQEINSELRQRIELVARKSSQAPYLRVMDCTNHACYNVYTIGKLPKNPEKAATTIISTAEATMSQSCIEHTEYVKIDLIL</sequence>
<reference evidence="10 11" key="1">
    <citation type="submission" date="2017-09" db="EMBL/GenBank/DDBJ databases">
        <title>Depth-based differentiation of microbial function through sediment-hosted aquifers and enrichment of novel symbionts in the deep terrestrial subsurface.</title>
        <authorList>
            <person name="Probst A.J."/>
            <person name="Ladd B."/>
            <person name="Jarett J.K."/>
            <person name="Geller-Mcgrath D.E."/>
            <person name="Sieber C.M.K."/>
            <person name="Emerson J.B."/>
            <person name="Anantharaman K."/>
            <person name="Thomas B.C."/>
            <person name="Malmstrom R."/>
            <person name="Stieglmeier M."/>
            <person name="Klingl A."/>
            <person name="Woyke T."/>
            <person name="Ryan C.M."/>
            <person name="Banfield J.F."/>
        </authorList>
    </citation>
    <scope>NUCLEOTIDE SEQUENCE [LARGE SCALE GENOMIC DNA]</scope>
</reference>
<dbReference type="Proteomes" id="UP000228874">
    <property type="component" value="Unassembled WGS sequence"/>
</dbReference>
<name>A0A2G9LJB9_HUBC1</name>
<comment type="caution">
    <text evidence="2">The sequence shown here is derived from an EMBL/GenBank/DDBJ whole genome shotgun (WGS) entry which is preliminary data.</text>
</comment>
<accession>A0A2H9P850</accession>
<keyword evidence="1" id="KW-0812">Transmembrane</keyword>
<evidence type="ECO:0000313" key="11">
    <source>
        <dbReference type="Proteomes" id="UP000228888"/>
    </source>
</evidence>
<dbReference type="Proteomes" id="UP000229789">
    <property type="component" value="Unassembled WGS sequence"/>
</dbReference>
<accession>A0A2H9M2Q6</accession>
<accession>A0A2H9RD94</accession>
<evidence type="ECO:0000313" key="6">
    <source>
        <dbReference type="EMBL" id="PIX28132.1"/>
    </source>
</evidence>
<evidence type="ECO:0000313" key="4">
    <source>
        <dbReference type="EMBL" id="PIV46493.1"/>
    </source>
</evidence>
<accession>A0A2H9M7N0</accession>
<dbReference type="EMBL" id="PFMG01000066">
    <property type="protein sequence ID" value="PIY99643.1"/>
    <property type="molecule type" value="Genomic_DNA"/>
</dbReference>
<evidence type="ECO:0000313" key="10">
    <source>
        <dbReference type="Proteomes" id="UP000228874"/>
    </source>
</evidence>
<keyword evidence="1" id="KW-1133">Transmembrane helix</keyword>
<dbReference type="Proteomes" id="UP000231232">
    <property type="component" value="Unassembled WGS sequence"/>
</dbReference>
<evidence type="ECO:0000313" key="9">
    <source>
        <dbReference type="EMBL" id="PJC01544.1"/>
    </source>
</evidence>
<evidence type="ECO:0000256" key="1">
    <source>
        <dbReference type="SAM" id="Phobius"/>
    </source>
</evidence>